<dbReference type="EMBL" id="JATAAI010000068">
    <property type="protein sequence ID" value="KAK1732372.1"/>
    <property type="molecule type" value="Genomic_DNA"/>
</dbReference>
<evidence type="ECO:0000256" key="1">
    <source>
        <dbReference type="SAM" id="MobiDB-lite"/>
    </source>
</evidence>
<protein>
    <submittedName>
        <fullName evidence="2">Uncharacterized protein</fullName>
    </submittedName>
</protein>
<reference evidence="2" key="1">
    <citation type="submission" date="2023-06" db="EMBL/GenBank/DDBJ databases">
        <title>Survivors Of The Sea: Transcriptome response of Skeletonema marinoi to long-term dormancy.</title>
        <authorList>
            <person name="Pinder M.I.M."/>
            <person name="Kourtchenko O."/>
            <person name="Robertson E.K."/>
            <person name="Larsson T."/>
            <person name="Maumus F."/>
            <person name="Osuna-Cruz C.M."/>
            <person name="Vancaester E."/>
            <person name="Stenow R."/>
            <person name="Vandepoele K."/>
            <person name="Ploug H."/>
            <person name="Bruchert V."/>
            <person name="Godhe A."/>
            <person name="Topel M."/>
        </authorList>
    </citation>
    <scope>NUCLEOTIDE SEQUENCE</scope>
    <source>
        <strain evidence="2">R05AC</strain>
    </source>
</reference>
<evidence type="ECO:0000313" key="3">
    <source>
        <dbReference type="Proteomes" id="UP001224775"/>
    </source>
</evidence>
<feature type="compositionally biased region" description="Low complexity" evidence="1">
    <location>
        <begin position="11"/>
        <end position="22"/>
    </location>
</feature>
<sequence>MRHEQPRELQNIKTNNNNTINNMEMTRSERTEENEPLIAPSPFDSSAEREFLNSQLDVPTAVPVDDAFQENTSAVAVAVAAPITNSVLDSSSMTSTASAASTAAARKEEDTKSIDDDIIVKPEPDGATNISHLPAAHAIPSAGSLIQQQHTASGQLRAANFKGILSSEEEIAGIARAHRGIPELQRDADEAVRAANIAALGKKGKKDEGLAVDHMIHHLNVKCSFDEKVKKEDEDISQYANGNRGGYKVKEYKTSEYTTSDYQISEYKSVYD</sequence>
<proteinExistence type="predicted"/>
<dbReference type="AlphaFoldDB" id="A0AAD9D3K0"/>
<comment type="caution">
    <text evidence="2">The sequence shown here is derived from an EMBL/GenBank/DDBJ whole genome shotgun (WGS) entry which is preliminary data.</text>
</comment>
<feature type="region of interest" description="Disordered" evidence="1">
    <location>
        <begin position="1"/>
        <end position="46"/>
    </location>
</feature>
<gene>
    <name evidence="2" type="ORF">QTG54_016907</name>
</gene>
<keyword evidence="3" id="KW-1185">Reference proteome</keyword>
<evidence type="ECO:0000313" key="2">
    <source>
        <dbReference type="EMBL" id="KAK1732372.1"/>
    </source>
</evidence>
<dbReference type="Proteomes" id="UP001224775">
    <property type="component" value="Unassembled WGS sequence"/>
</dbReference>
<organism evidence="2 3">
    <name type="scientific">Skeletonema marinoi</name>
    <dbReference type="NCBI Taxonomy" id="267567"/>
    <lineage>
        <taxon>Eukaryota</taxon>
        <taxon>Sar</taxon>
        <taxon>Stramenopiles</taxon>
        <taxon>Ochrophyta</taxon>
        <taxon>Bacillariophyta</taxon>
        <taxon>Coscinodiscophyceae</taxon>
        <taxon>Thalassiosirophycidae</taxon>
        <taxon>Thalassiosirales</taxon>
        <taxon>Skeletonemataceae</taxon>
        <taxon>Skeletonema</taxon>
        <taxon>Skeletonema marinoi-dohrnii complex</taxon>
    </lineage>
</organism>
<accession>A0AAD9D3K0</accession>
<name>A0AAD9D3K0_9STRA</name>